<keyword evidence="4" id="KW-1185">Reference proteome</keyword>
<dbReference type="Proteomes" id="UP000184330">
    <property type="component" value="Unassembled WGS sequence"/>
</dbReference>
<sequence length="273" mass="31173">MQPAQEIFLEGVIRWLMVKINGLKATIEYKDEILEWNNETFCRMGFCATPDSTNPDSVDSSPLEVDAQVEGSCSEVGSQLEKIDELSENVDSTSEVLADMDSENSEPDSDIKGPQSQPEKAQFEIQRSASDTILAKPEELLYHRSLARDRIRDKKERLRQLTKEFHDYKMEHESLAGAGWSVRFWKLNEELFRRTGHTLPDAYDQPRSFCHCTVHDGQPAANAALILYEYGQRVEESEDQSRWYEEAHGIPPNLSFVTETLEQSPACFIYNAT</sequence>
<name>A0A1L7WPY1_9HELO</name>
<dbReference type="AlphaFoldDB" id="A0A1L7WPY1"/>
<gene>
    <name evidence="3" type="ORF">PAC_04685</name>
</gene>
<dbReference type="EMBL" id="FJOG01000005">
    <property type="protein sequence ID" value="CZR54801.1"/>
    <property type="molecule type" value="Genomic_DNA"/>
</dbReference>
<feature type="coiled-coil region" evidence="1">
    <location>
        <begin position="144"/>
        <end position="171"/>
    </location>
</feature>
<evidence type="ECO:0000256" key="1">
    <source>
        <dbReference type="SAM" id="Coils"/>
    </source>
</evidence>
<keyword evidence="1" id="KW-0175">Coiled coil</keyword>
<feature type="region of interest" description="Disordered" evidence="2">
    <location>
        <begin position="88"/>
        <end position="122"/>
    </location>
</feature>
<evidence type="ECO:0000256" key="2">
    <source>
        <dbReference type="SAM" id="MobiDB-lite"/>
    </source>
</evidence>
<evidence type="ECO:0000313" key="3">
    <source>
        <dbReference type="EMBL" id="CZR54801.1"/>
    </source>
</evidence>
<proteinExistence type="predicted"/>
<accession>A0A1L7WPY1</accession>
<organism evidence="3 4">
    <name type="scientific">Phialocephala subalpina</name>
    <dbReference type="NCBI Taxonomy" id="576137"/>
    <lineage>
        <taxon>Eukaryota</taxon>
        <taxon>Fungi</taxon>
        <taxon>Dikarya</taxon>
        <taxon>Ascomycota</taxon>
        <taxon>Pezizomycotina</taxon>
        <taxon>Leotiomycetes</taxon>
        <taxon>Helotiales</taxon>
        <taxon>Mollisiaceae</taxon>
        <taxon>Phialocephala</taxon>
        <taxon>Phialocephala fortinii species complex</taxon>
    </lineage>
</organism>
<reference evidence="3 4" key="1">
    <citation type="submission" date="2016-03" db="EMBL/GenBank/DDBJ databases">
        <authorList>
            <person name="Ploux O."/>
        </authorList>
    </citation>
    <scope>NUCLEOTIDE SEQUENCE [LARGE SCALE GENOMIC DNA]</scope>
    <source>
        <strain evidence="3 4">UAMH 11012</strain>
    </source>
</reference>
<feature type="compositionally biased region" description="Acidic residues" evidence="2">
    <location>
        <begin position="98"/>
        <end position="108"/>
    </location>
</feature>
<evidence type="ECO:0000313" key="4">
    <source>
        <dbReference type="Proteomes" id="UP000184330"/>
    </source>
</evidence>
<protein>
    <submittedName>
        <fullName evidence="3">Uncharacterized protein</fullName>
    </submittedName>
</protein>